<dbReference type="PANTHER" id="PTHR43640">
    <property type="entry name" value="OS07G0260300 PROTEIN"/>
    <property type="match status" value="1"/>
</dbReference>
<dbReference type="CDD" id="cd02969">
    <property type="entry name" value="PRX_like1"/>
    <property type="match status" value="1"/>
</dbReference>
<protein>
    <submittedName>
        <fullName evidence="3">Redoxin domain-containing protein</fullName>
    </submittedName>
</protein>
<proteinExistence type="predicted"/>
<feature type="signal peptide" evidence="1">
    <location>
        <begin position="1"/>
        <end position="22"/>
    </location>
</feature>
<dbReference type="PROSITE" id="PS51352">
    <property type="entry name" value="THIOREDOXIN_2"/>
    <property type="match status" value="1"/>
</dbReference>
<dbReference type="SUPFAM" id="SSF52833">
    <property type="entry name" value="Thioredoxin-like"/>
    <property type="match status" value="1"/>
</dbReference>
<evidence type="ECO:0000313" key="4">
    <source>
        <dbReference type="Proteomes" id="UP000488299"/>
    </source>
</evidence>
<dbReference type="PANTHER" id="PTHR43640:SF1">
    <property type="entry name" value="THIOREDOXIN-DEPENDENT PEROXIREDOXIN"/>
    <property type="match status" value="1"/>
</dbReference>
<comment type="caution">
    <text evidence="3">The sequence shown here is derived from an EMBL/GenBank/DDBJ whole genome shotgun (WGS) entry which is preliminary data.</text>
</comment>
<gene>
    <name evidence="3" type="ORF">F5984_06865</name>
</gene>
<organism evidence="3 4">
    <name type="scientific">Rudanella paleaurantiibacter</name>
    <dbReference type="NCBI Taxonomy" id="2614655"/>
    <lineage>
        <taxon>Bacteria</taxon>
        <taxon>Pseudomonadati</taxon>
        <taxon>Bacteroidota</taxon>
        <taxon>Cytophagia</taxon>
        <taxon>Cytophagales</taxon>
        <taxon>Cytophagaceae</taxon>
        <taxon>Rudanella</taxon>
    </lineage>
</organism>
<keyword evidence="4" id="KW-1185">Reference proteome</keyword>
<keyword evidence="1" id="KW-0732">Signal</keyword>
<dbReference type="AlphaFoldDB" id="A0A7J5U4H7"/>
<feature type="domain" description="Thioredoxin" evidence="2">
    <location>
        <begin position="30"/>
        <end position="183"/>
    </location>
</feature>
<feature type="chain" id="PRO_5029502017" evidence="1">
    <location>
        <begin position="23"/>
        <end position="207"/>
    </location>
</feature>
<dbReference type="EMBL" id="WELI01000002">
    <property type="protein sequence ID" value="KAB7731935.1"/>
    <property type="molecule type" value="Genomic_DNA"/>
</dbReference>
<reference evidence="3 4" key="1">
    <citation type="submission" date="2019-10" db="EMBL/GenBank/DDBJ databases">
        <title>Rudanella paleaurantiibacter sp. nov., isolated from sludge.</title>
        <authorList>
            <person name="Xu S.Q."/>
        </authorList>
    </citation>
    <scope>NUCLEOTIDE SEQUENCE [LARGE SCALE GENOMIC DNA]</scope>
    <source>
        <strain evidence="3 4">HX-22-17</strain>
    </source>
</reference>
<dbReference type="InterPro" id="IPR047262">
    <property type="entry name" value="PRX-like1"/>
</dbReference>
<dbReference type="GO" id="GO:0016209">
    <property type="term" value="F:antioxidant activity"/>
    <property type="evidence" value="ECO:0007669"/>
    <property type="project" value="InterPro"/>
</dbReference>
<accession>A0A7J5U4H7</accession>
<dbReference type="InterPro" id="IPR000866">
    <property type="entry name" value="AhpC/TSA"/>
</dbReference>
<sequence length="207" mass="22456">MKKIVGLVLLASIVAALGVAQAQTSVGKGYAVGDAVTDFQVRNMDNKLISLADYRSQAGVVVVFMANHCPFAKAYEDRLMAIHGRFAAQGYPVLAIQTSDPAIYPEDAFEVVQTRARERSFSFVYTLDETQSVARSFGATRTPQVFLLKRVANGFVVQYIGAIDDNPQDAAGVQKRYLEEALVSLVAGRPVPTPATRPIGCAVKWKN</sequence>
<dbReference type="InterPro" id="IPR036249">
    <property type="entry name" value="Thioredoxin-like_sf"/>
</dbReference>
<dbReference type="Proteomes" id="UP000488299">
    <property type="component" value="Unassembled WGS sequence"/>
</dbReference>
<evidence type="ECO:0000313" key="3">
    <source>
        <dbReference type="EMBL" id="KAB7731935.1"/>
    </source>
</evidence>
<dbReference type="Pfam" id="PF00578">
    <property type="entry name" value="AhpC-TSA"/>
    <property type="match status" value="1"/>
</dbReference>
<evidence type="ECO:0000256" key="1">
    <source>
        <dbReference type="SAM" id="SignalP"/>
    </source>
</evidence>
<evidence type="ECO:0000259" key="2">
    <source>
        <dbReference type="PROSITE" id="PS51352"/>
    </source>
</evidence>
<dbReference type="InterPro" id="IPR013766">
    <property type="entry name" value="Thioredoxin_domain"/>
</dbReference>
<dbReference type="RefSeq" id="WP_152123513.1">
    <property type="nucleotide sequence ID" value="NZ_WELI01000002.1"/>
</dbReference>
<dbReference type="GO" id="GO:0016491">
    <property type="term" value="F:oxidoreductase activity"/>
    <property type="evidence" value="ECO:0007669"/>
    <property type="project" value="InterPro"/>
</dbReference>
<dbReference type="Gene3D" id="3.40.30.10">
    <property type="entry name" value="Glutaredoxin"/>
    <property type="match status" value="1"/>
</dbReference>
<name>A0A7J5U4H7_9BACT</name>